<protein>
    <submittedName>
        <fullName evidence="3">GNAT family N-acetyltransferase</fullName>
        <ecNumber evidence="3">2.3.-.-</ecNumber>
    </submittedName>
</protein>
<accession>A0ABD6B6Z5</accession>
<dbReference type="PROSITE" id="PS51186">
    <property type="entry name" value="GNAT"/>
    <property type="match status" value="1"/>
</dbReference>
<name>A0ABD6B6Z5_9EURY</name>
<dbReference type="RefSeq" id="WP_379730549.1">
    <property type="nucleotide sequence ID" value="NZ_JBHSWZ010000007.1"/>
</dbReference>
<dbReference type="Proteomes" id="UP001597111">
    <property type="component" value="Unassembled WGS sequence"/>
</dbReference>
<keyword evidence="3" id="KW-0012">Acyltransferase</keyword>
<comment type="caution">
    <text evidence="3">The sequence shown here is derived from an EMBL/GenBank/DDBJ whole genome shotgun (WGS) entry which is preliminary data.</text>
</comment>
<dbReference type="CDD" id="cd04301">
    <property type="entry name" value="NAT_SF"/>
    <property type="match status" value="1"/>
</dbReference>
<keyword evidence="4" id="KW-1185">Reference proteome</keyword>
<dbReference type="InterPro" id="IPR000182">
    <property type="entry name" value="GNAT_dom"/>
</dbReference>
<sequence length="187" mass="20420">MTGPQRYPDDAVGGLPTPPRTVEDNEGREIRVRADDGSESDREALRAMYEAFDPADRAQGIPPSRPSQLEDWLDRILDEGCYNVFAFDGDDVVGHVTLVPENGAESPYELAIFVLQSHQGAGIGTALIETALGYAAGQGITKVWLTVERWNRAAVGLYEKIGFETTDAESFELEMAIRLADQTESTG</sequence>
<dbReference type="GO" id="GO:0016746">
    <property type="term" value="F:acyltransferase activity"/>
    <property type="evidence" value="ECO:0007669"/>
    <property type="project" value="UniProtKB-KW"/>
</dbReference>
<gene>
    <name evidence="3" type="ORF">ACFR9S_08885</name>
</gene>
<evidence type="ECO:0000313" key="3">
    <source>
        <dbReference type="EMBL" id="MFD1526410.1"/>
    </source>
</evidence>
<organism evidence="3 4">
    <name type="scientific">Halolamina salina</name>
    <dbReference type="NCBI Taxonomy" id="1220023"/>
    <lineage>
        <taxon>Archaea</taxon>
        <taxon>Methanobacteriati</taxon>
        <taxon>Methanobacteriota</taxon>
        <taxon>Stenosarchaea group</taxon>
        <taxon>Halobacteria</taxon>
        <taxon>Halobacteriales</taxon>
        <taxon>Haloferacaceae</taxon>
    </lineage>
</organism>
<dbReference type="Pfam" id="PF00583">
    <property type="entry name" value="Acetyltransf_1"/>
    <property type="match status" value="1"/>
</dbReference>
<evidence type="ECO:0000256" key="1">
    <source>
        <dbReference type="SAM" id="MobiDB-lite"/>
    </source>
</evidence>
<reference evidence="3 4" key="1">
    <citation type="journal article" date="2019" name="Int. J. Syst. Evol. Microbiol.">
        <title>The Global Catalogue of Microorganisms (GCM) 10K type strain sequencing project: providing services to taxonomists for standard genome sequencing and annotation.</title>
        <authorList>
            <consortium name="The Broad Institute Genomics Platform"/>
            <consortium name="The Broad Institute Genome Sequencing Center for Infectious Disease"/>
            <person name="Wu L."/>
            <person name="Ma J."/>
        </authorList>
    </citation>
    <scope>NUCLEOTIDE SEQUENCE [LARGE SCALE GENOMIC DNA]</scope>
    <source>
        <strain evidence="3 4">CGMCC 1.12285</strain>
    </source>
</reference>
<dbReference type="Gene3D" id="3.40.630.30">
    <property type="match status" value="1"/>
</dbReference>
<dbReference type="AlphaFoldDB" id="A0ABD6B6Z5"/>
<dbReference type="InterPro" id="IPR050276">
    <property type="entry name" value="MshD_Acetyltransferase"/>
</dbReference>
<evidence type="ECO:0000313" key="4">
    <source>
        <dbReference type="Proteomes" id="UP001597111"/>
    </source>
</evidence>
<proteinExistence type="predicted"/>
<evidence type="ECO:0000259" key="2">
    <source>
        <dbReference type="PROSITE" id="PS51186"/>
    </source>
</evidence>
<dbReference type="PANTHER" id="PTHR43617">
    <property type="entry name" value="L-AMINO ACID N-ACETYLTRANSFERASE"/>
    <property type="match status" value="1"/>
</dbReference>
<feature type="region of interest" description="Disordered" evidence="1">
    <location>
        <begin position="1"/>
        <end position="29"/>
    </location>
</feature>
<dbReference type="InterPro" id="IPR016181">
    <property type="entry name" value="Acyl_CoA_acyltransferase"/>
</dbReference>
<dbReference type="SUPFAM" id="SSF55729">
    <property type="entry name" value="Acyl-CoA N-acyltransferases (Nat)"/>
    <property type="match status" value="1"/>
</dbReference>
<dbReference type="EMBL" id="JBHUDH010000092">
    <property type="protein sequence ID" value="MFD1526410.1"/>
    <property type="molecule type" value="Genomic_DNA"/>
</dbReference>
<keyword evidence="3" id="KW-0808">Transferase</keyword>
<feature type="domain" description="N-acetyltransferase" evidence="2">
    <location>
        <begin position="32"/>
        <end position="180"/>
    </location>
</feature>
<dbReference type="EC" id="2.3.-.-" evidence="3"/>
<dbReference type="PANTHER" id="PTHR43617:SF34">
    <property type="entry name" value="PUTATIVE-RELATED"/>
    <property type="match status" value="1"/>
</dbReference>